<evidence type="ECO:0000256" key="4">
    <source>
        <dbReference type="ARBA" id="ARBA00023163"/>
    </source>
</evidence>
<dbReference type="PRINTS" id="PR00039">
    <property type="entry name" value="HTHLYSR"/>
</dbReference>
<dbReference type="Proteomes" id="UP001596084">
    <property type="component" value="Unassembled WGS sequence"/>
</dbReference>
<dbReference type="InterPro" id="IPR036388">
    <property type="entry name" value="WH-like_DNA-bd_sf"/>
</dbReference>
<feature type="domain" description="HTH lysR-type" evidence="5">
    <location>
        <begin position="8"/>
        <end position="65"/>
    </location>
</feature>
<keyword evidence="4" id="KW-0804">Transcription</keyword>
<gene>
    <name evidence="6" type="ORF">ACFPP7_22845</name>
</gene>
<keyword evidence="3" id="KW-0238">DNA-binding</keyword>
<evidence type="ECO:0000259" key="5">
    <source>
        <dbReference type="PROSITE" id="PS50931"/>
    </source>
</evidence>
<dbReference type="SUPFAM" id="SSF46785">
    <property type="entry name" value="Winged helix' DNA-binding domain"/>
    <property type="match status" value="1"/>
</dbReference>
<proteinExistence type="inferred from homology"/>
<dbReference type="PANTHER" id="PTHR30126:SF94">
    <property type="entry name" value="LYSR FAMILY TRANSCRIPTIONAL REGULATOR"/>
    <property type="match status" value="1"/>
</dbReference>
<name>A0ABW0QGM3_9BURK</name>
<dbReference type="NCBIfam" id="NF008095">
    <property type="entry name" value="PRK10837.1"/>
    <property type="match status" value="1"/>
</dbReference>
<dbReference type="SUPFAM" id="SSF53850">
    <property type="entry name" value="Periplasmic binding protein-like II"/>
    <property type="match status" value="1"/>
</dbReference>
<evidence type="ECO:0000313" key="6">
    <source>
        <dbReference type="EMBL" id="MFC5523733.1"/>
    </source>
</evidence>
<evidence type="ECO:0000256" key="1">
    <source>
        <dbReference type="ARBA" id="ARBA00009437"/>
    </source>
</evidence>
<keyword evidence="2" id="KW-0805">Transcription regulation</keyword>
<comment type="caution">
    <text evidence="6">The sequence shown here is derived from an EMBL/GenBank/DDBJ whole genome shotgun (WGS) entry which is preliminary data.</text>
</comment>
<evidence type="ECO:0000313" key="7">
    <source>
        <dbReference type="Proteomes" id="UP001596084"/>
    </source>
</evidence>
<evidence type="ECO:0000256" key="3">
    <source>
        <dbReference type="ARBA" id="ARBA00023125"/>
    </source>
</evidence>
<dbReference type="InterPro" id="IPR005119">
    <property type="entry name" value="LysR_subst-bd"/>
</dbReference>
<dbReference type="InterPro" id="IPR000847">
    <property type="entry name" value="LysR_HTH_N"/>
</dbReference>
<reference evidence="7" key="1">
    <citation type="journal article" date="2019" name="Int. J. Syst. Evol. Microbiol.">
        <title>The Global Catalogue of Microorganisms (GCM) 10K type strain sequencing project: providing services to taxonomists for standard genome sequencing and annotation.</title>
        <authorList>
            <consortium name="The Broad Institute Genomics Platform"/>
            <consortium name="The Broad Institute Genome Sequencing Center for Infectious Disease"/>
            <person name="Wu L."/>
            <person name="Ma J."/>
        </authorList>
    </citation>
    <scope>NUCLEOTIDE SEQUENCE [LARGE SCALE GENOMIC DNA]</scope>
    <source>
        <strain evidence="7">CGMCC 4.7277</strain>
    </source>
</reference>
<dbReference type="EMBL" id="JBHSMX010000066">
    <property type="protein sequence ID" value="MFC5523733.1"/>
    <property type="molecule type" value="Genomic_DNA"/>
</dbReference>
<dbReference type="PROSITE" id="PS50931">
    <property type="entry name" value="HTH_LYSR"/>
    <property type="match status" value="1"/>
</dbReference>
<evidence type="ECO:0000256" key="2">
    <source>
        <dbReference type="ARBA" id="ARBA00023015"/>
    </source>
</evidence>
<dbReference type="Gene3D" id="1.10.10.10">
    <property type="entry name" value="Winged helix-like DNA-binding domain superfamily/Winged helix DNA-binding domain"/>
    <property type="match status" value="1"/>
</dbReference>
<protein>
    <submittedName>
        <fullName evidence="6">LysR family transcriptional regulator</fullName>
    </submittedName>
</protein>
<dbReference type="Gene3D" id="3.40.190.290">
    <property type="match status" value="1"/>
</dbReference>
<keyword evidence="7" id="KW-1185">Reference proteome</keyword>
<accession>A0ABW0QGM3</accession>
<organism evidence="6 7">
    <name type="scientific">Polaromonas jejuensis</name>
    <dbReference type="NCBI Taxonomy" id="457502"/>
    <lineage>
        <taxon>Bacteria</taxon>
        <taxon>Pseudomonadati</taxon>
        <taxon>Pseudomonadota</taxon>
        <taxon>Betaproteobacteria</taxon>
        <taxon>Burkholderiales</taxon>
        <taxon>Comamonadaceae</taxon>
        <taxon>Polaromonas</taxon>
    </lineage>
</organism>
<comment type="similarity">
    <text evidence="1">Belongs to the LysR transcriptional regulatory family.</text>
</comment>
<dbReference type="PANTHER" id="PTHR30126">
    <property type="entry name" value="HTH-TYPE TRANSCRIPTIONAL REGULATOR"/>
    <property type="match status" value="1"/>
</dbReference>
<dbReference type="Pfam" id="PF00126">
    <property type="entry name" value="HTH_1"/>
    <property type="match status" value="1"/>
</dbReference>
<sequence>MKARPLRLTLRQLSVFAAVAQHGTTVGAADELALSQSAVSGALADLEQALGGALFDRFGRRLVINETGRMLFPRVLSLLEQAHELERLPLTSGVQLRVAASNTIGSYILPALLAGFRNVQSGPCALDMRIGNTRETLQALLKFEADIGLVEGHCQGNELVSTHWGDDEMLVVVSPSHALARTSPGSPGAAALRDADWVVREPGSGTREIIEERLAPQFGPLRFALELGNAEAIKRAVMSGFGVSCLSWHVVGDEIARGTLVALREGLPPLVRPLHLVLHKDKYLTHGLRAFTDYLQQNRPKPLG</sequence>
<dbReference type="RefSeq" id="WP_068834818.1">
    <property type="nucleotide sequence ID" value="NZ_JBHSMX010000066.1"/>
</dbReference>
<dbReference type="CDD" id="cd08420">
    <property type="entry name" value="PBP2_CysL_like"/>
    <property type="match status" value="1"/>
</dbReference>
<dbReference type="InterPro" id="IPR036390">
    <property type="entry name" value="WH_DNA-bd_sf"/>
</dbReference>
<dbReference type="Pfam" id="PF03466">
    <property type="entry name" value="LysR_substrate"/>
    <property type="match status" value="1"/>
</dbReference>